<feature type="domain" description="4Fe-4S ferredoxin-type" evidence="7">
    <location>
        <begin position="174"/>
        <end position="203"/>
    </location>
</feature>
<dbReference type="PANTHER" id="PTHR24960">
    <property type="entry name" value="PHOTOSYSTEM I IRON-SULFUR CENTER-RELATED"/>
    <property type="match status" value="1"/>
</dbReference>
<keyword evidence="4" id="KW-0479">Metal-binding</keyword>
<evidence type="ECO:0000256" key="5">
    <source>
        <dbReference type="ARBA" id="ARBA00023004"/>
    </source>
</evidence>
<dbReference type="InterPro" id="IPR050157">
    <property type="entry name" value="PSI_iron-sulfur_center"/>
</dbReference>
<gene>
    <name evidence="8" type="ORF">H9723_02905</name>
</gene>
<dbReference type="Pfam" id="PF12838">
    <property type="entry name" value="Fer4_7"/>
    <property type="match status" value="1"/>
</dbReference>
<protein>
    <recommendedName>
        <fullName evidence="2">Ferredoxin</fullName>
    </recommendedName>
</protein>
<evidence type="ECO:0000313" key="8">
    <source>
        <dbReference type="EMBL" id="HIZ74181.1"/>
    </source>
</evidence>
<evidence type="ECO:0000256" key="2">
    <source>
        <dbReference type="ARBA" id="ARBA00013529"/>
    </source>
</evidence>
<dbReference type="SUPFAM" id="SSF50475">
    <property type="entry name" value="FMN-binding split barrel"/>
    <property type="match status" value="1"/>
</dbReference>
<dbReference type="Proteomes" id="UP000824116">
    <property type="component" value="Unassembled WGS sequence"/>
</dbReference>
<dbReference type="InterPro" id="IPR011576">
    <property type="entry name" value="Pyridox_Oxase_N"/>
</dbReference>
<organism evidence="8 9">
    <name type="scientific">Candidatus Mediterraneibacter stercoravium</name>
    <dbReference type="NCBI Taxonomy" id="2838685"/>
    <lineage>
        <taxon>Bacteria</taxon>
        <taxon>Bacillati</taxon>
        <taxon>Bacillota</taxon>
        <taxon>Clostridia</taxon>
        <taxon>Lachnospirales</taxon>
        <taxon>Lachnospiraceae</taxon>
        <taxon>Mediterraneibacter</taxon>
    </lineage>
</organism>
<evidence type="ECO:0000313" key="9">
    <source>
        <dbReference type="Proteomes" id="UP000824116"/>
    </source>
</evidence>
<dbReference type="SUPFAM" id="SSF54862">
    <property type="entry name" value="4Fe-4S ferredoxins"/>
    <property type="match status" value="1"/>
</dbReference>
<evidence type="ECO:0000256" key="6">
    <source>
        <dbReference type="ARBA" id="ARBA00023014"/>
    </source>
</evidence>
<dbReference type="PROSITE" id="PS00198">
    <property type="entry name" value="4FE4S_FER_1"/>
    <property type="match status" value="2"/>
</dbReference>
<name>A0A9D2K0K9_9FIRM</name>
<dbReference type="Pfam" id="PF01243">
    <property type="entry name" value="PNPOx_N"/>
    <property type="match status" value="1"/>
</dbReference>
<sequence>MTARECFQILREIKDAAFATTDEEGRPHNRIIDVMLVEDEKLYFCTSRGKDFYRQLVNSGYTEITGLNREYQMVRLSGKAERLKDQKKWIDRIFEENPSMNDVYPGESRYILEPFCIQSGQVEFFDLGKTPIFWETFTIGNAEDEKKGFEITEECIGCGKCKRNCPQQCIGEGTPFAIRQEHCLHCGLCFEGCPVQAVRRRGEER</sequence>
<keyword evidence="6" id="KW-0411">Iron-sulfur</keyword>
<comment type="function">
    <text evidence="1">Ferredoxins are iron-sulfur proteins that transfer electrons in a wide variety of metabolic reactions.</text>
</comment>
<dbReference type="GO" id="GO:0051539">
    <property type="term" value="F:4 iron, 4 sulfur cluster binding"/>
    <property type="evidence" value="ECO:0007669"/>
    <property type="project" value="UniProtKB-KW"/>
</dbReference>
<dbReference type="PANTHER" id="PTHR24960:SF85">
    <property type="entry name" value="POLYFERREDOXIN PROTEIN VHUB"/>
    <property type="match status" value="1"/>
</dbReference>
<dbReference type="Gene3D" id="3.30.70.20">
    <property type="match status" value="1"/>
</dbReference>
<evidence type="ECO:0000256" key="1">
    <source>
        <dbReference type="ARBA" id="ARBA00003532"/>
    </source>
</evidence>
<dbReference type="InterPro" id="IPR017900">
    <property type="entry name" value="4Fe4S_Fe_S_CS"/>
</dbReference>
<reference evidence="8" key="1">
    <citation type="journal article" date="2021" name="PeerJ">
        <title>Extensive microbial diversity within the chicken gut microbiome revealed by metagenomics and culture.</title>
        <authorList>
            <person name="Gilroy R."/>
            <person name="Ravi A."/>
            <person name="Getino M."/>
            <person name="Pursley I."/>
            <person name="Horton D.L."/>
            <person name="Alikhan N.F."/>
            <person name="Baker D."/>
            <person name="Gharbi K."/>
            <person name="Hall N."/>
            <person name="Watson M."/>
            <person name="Adriaenssens E.M."/>
            <person name="Foster-Nyarko E."/>
            <person name="Jarju S."/>
            <person name="Secka A."/>
            <person name="Antonio M."/>
            <person name="Oren A."/>
            <person name="Chaudhuri R.R."/>
            <person name="La Ragione R."/>
            <person name="Hildebrand F."/>
            <person name="Pallen M.J."/>
        </authorList>
    </citation>
    <scope>NUCLEOTIDE SEQUENCE</scope>
    <source>
        <strain evidence="8">CHK196-3914</strain>
    </source>
</reference>
<evidence type="ECO:0000256" key="4">
    <source>
        <dbReference type="ARBA" id="ARBA00022723"/>
    </source>
</evidence>
<keyword evidence="3" id="KW-0004">4Fe-4S</keyword>
<dbReference type="AlphaFoldDB" id="A0A9D2K0K9"/>
<accession>A0A9D2K0K9</accession>
<reference evidence="8" key="2">
    <citation type="submission" date="2021-04" db="EMBL/GenBank/DDBJ databases">
        <authorList>
            <person name="Gilroy R."/>
        </authorList>
    </citation>
    <scope>NUCLEOTIDE SEQUENCE</scope>
    <source>
        <strain evidence="8">CHK196-3914</strain>
    </source>
</reference>
<keyword evidence="5" id="KW-0408">Iron</keyword>
<dbReference type="Gene3D" id="2.30.110.10">
    <property type="entry name" value="Electron Transport, Fmn-binding Protein, Chain A"/>
    <property type="match status" value="1"/>
</dbReference>
<dbReference type="PROSITE" id="PS51379">
    <property type="entry name" value="4FE4S_FER_2"/>
    <property type="match status" value="2"/>
</dbReference>
<proteinExistence type="predicted"/>
<feature type="domain" description="4Fe-4S ferredoxin-type" evidence="7">
    <location>
        <begin position="147"/>
        <end position="170"/>
    </location>
</feature>
<comment type="caution">
    <text evidence="8">The sequence shown here is derived from an EMBL/GenBank/DDBJ whole genome shotgun (WGS) entry which is preliminary data.</text>
</comment>
<dbReference type="GO" id="GO:0046872">
    <property type="term" value="F:metal ion binding"/>
    <property type="evidence" value="ECO:0007669"/>
    <property type="project" value="UniProtKB-KW"/>
</dbReference>
<dbReference type="InterPro" id="IPR012349">
    <property type="entry name" value="Split_barrel_FMN-bd"/>
</dbReference>
<dbReference type="InterPro" id="IPR017896">
    <property type="entry name" value="4Fe4S_Fe-S-bd"/>
</dbReference>
<evidence type="ECO:0000256" key="3">
    <source>
        <dbReference type="ARBA" id="ARBA00022485"/>
    </source>
</evidence>
<dbReference type="EMBL" id="DXAY01000067">
    <property type="protein sequence ID" value="HIZ74181.1"/>
    <property type="molecule type" value="Genomic_DNA"/>
</dbReference>
<evidence type="ECO:0000259" key="7">
    <source>
        <dbReference type="PROSITE" id="PS51379"/>
    </source>
</evidence>